<accession>A0A3Q1M4J9</accession>
<dbReference type="Proteomes" id="UP000009136">
    <property type="component" value="Chromosome 25"/>
</dbReference>
<name>A0A3Q1M4J9_BOVIN</name>
<dbReference type="AlphaFoldDB" id="A0A3Q1M4J9"/>
<dbReference type="GeneTree" id="ENSGT00390000006695"/>
<dbReference type="InterPro" id="IPR045294">
    <property type="entry name" value="Complex1_LYR_LYRM1"/>
</dbReference>
<dbReference type="Bgee" id="ENSBTAG00000049593">
    <property type="expression patterns" value="Expressed in granulosa cell and 83 other cell types or tissues"/>
</dbReference>
<dbReference type="Pfam" id="PF00078">
    <property type="entry name" value="RVT_1"/>
    <property type="match status" value="1"/>
</dbReference>
<organism evidence="3 4">
    <name type="scientific">Bos taurus</name>
    <name type="common">Bovine</name>
    <dbReference type="NCBI Taxonomy" id="9913"/>
    <lineage>
        <taxon>Eukaryota</taxon>
        <taxon>Metazoa</taxon>
        <taxon>Chordata</taxon>
        <taxon>Craniata</taxon>
        <taxon>Vertebrata</taxon>
        <taxon>Euteleostomi</taxon>
        <taxon>Mammalia</taxon>
        <taxon>Eutheria</taxon>
        <taxon>Laurasiatheria</taxon>
        <taxon>Artiodactyla</taxon>
        <taxon>Ruminantia</taxon>
        <taxon>Pecora</taxon>
        <taxon>Bovidae</taxon>
        <taxon>Bovinae</taxon>
        <taxon>Bos</taxon>
    </lineage>
</organism>
<reference evidence="3" key="1">
    <citation type="submission" date="2018-03" db="EMBL/GenBank/DDBJ databases">
        <title>ARS-UCD1.2.</title>
        <authorList>
            <person name="Rosen B.D."/>
            <person name="Bickhart D.M."/>
            <person name="Koren S."/>
            <person name="Schnabel R.D."/>
            <person name="Hall R."/>
            <person name="Zimin A."/>
            <person name="Dreischer C."/>
            <person name="Schultheiss S."/>
            <person name="Schroeder S.G."/>
            <person name="Elsik C.G."/>
            <person name="Couldrey C."/>
            <person name="Liu G.E."/>
            <person name="Van Tassell C.P."/>
            <person name="Phillippy A.M."/>
            <person name="Smith T.P.L."/>
            <person name="Medrano J.F."/>
        </authorList>
    </citation>
    <scope>NUCLEOTIDE SEQUENCE [LARGE SCALE GENOMIC DNA]</scope>
    <source>
        <strain evidence="3">Hereford</strain>
    </source>
</reference>
<evidence type="ECO:0000256" key="1">
    <source>
        <dbReference type="ARBA" id="ARBA00010879"/>
    </source>
</evidence>
<dbReference type="SUPFAM" id="SSF56672">
    <property type="entry name" value="DNA/RNA polymerases"/>
    <property type="match status" value="1"/>
</dbReference>
<dbReference type="PROSITE" id="PS50878">
    <property type="entry name" value="RT_POL"/>
    <property type="match status" value="1"/>
</dbReference>
<gene>
    <name evidence="3" type="primary">LYRM1</name>
</gene>
<reference evidence="3" key="3">
    <citation type="submission" date="2025-09" db="UniProtKB">
        <authorList>
            <consortium name="Ensembl"/>
        </authorList>
    </citation>
    <scope>IDENTIFICATION</scope>
    <source>
        <strain evidence="3">Hereford</strain>
    </source>
</reference>
<comment type="similarity">
    <text evidence="1">Belongs to the beta type-B retroviral polymerase family. HERV class-II K(HML-2) pol subfamily.</text>
</comment>
<dbReference type="PANTHER" id="PTHR47027:SF8">
    <property type="entry name" value="RIBONUCLEASE H"/>
    <property type="match status" value="1"/>
</dbReference>
<dbReference type="InParanoid" id="A0A3Q1M4J9"/>
<dbReference type="CDD" id="cd20261">
    <property type="entry name" value="Complex1_LYR_LYRM1"/>
    <property type="match status" value="1"/>
</dbReference>
<dbReference type="InterPro" id="IPR000477">
    <property type="entry name" value="RT_dom"/>
</dbReference>
<sequence>MEKAREFQENIYFCFIDYGKAFDCVDHNQLWKILKEMGIPDHLICLLRNLYAGQEATVRTGHGTTDWFQIGKGVRQGCILSPCLFNLYAEYILRNTGLEETQAGIKIAGRNINHLRYADDTTLMAESEEELKSLLMKVKMESEKVGLKLNIQKTKIMASSPITSWEIDGETVQTVSDFILGGSKITTDGDCSHEIKRRLLLGRKVMTNLDSILKSRDITLPTKVHLVKAMVFPVVMYGCESWTVKKAERRRIDALELWCWRRLLRVPWTARRSNQSILKEISPGISLEGMMLKLKLQYFGHLMQRVDSLEKTLMLGGIGSMRRRGRQRMRWLDGITDSMEMTMATRQEVLGLYRRIFRLAKKWQAASGQMEDTIKEKQYILNEARTLFQKNKNLTDTDLIKQCIDECTARIEIGLHYQIPYPRPIHLPPMGLTPLRGRGLRSQEKLRKFSKPIYLKSHDEVS</sequence>
<feature type="domain" description="Reverse transcriptase" evidence="2">
    <location>
        <begin position="1"/>
        <end position="180"/>
    </location>
</feature>
<dbReference type="InterPro" id="IPR008011">
    <property type="entry name" value="Complex1_LYR_dom"/>
</dbReference>
<dbReference type="PANTHER" id="PTHR47027">
    <property type="entry name" value="REVERSE TRANSCRIPTASE DOMAIN-CONTAINING PROTEIN"/>
    <property type="match status" value="1"/>
</dbReference>
<dbReference type="InterPro" id="IPR043128">
    <property type="entry name" value="Rev_trsase/Diguanyl_cyclase"/>
</dbReference>
<dbReference type="Ensembl" id="ENSBTAT00000076292.3">
    <property type="protein sequence ID" value="ENSBTAP00000065143.2"/>
    <property type="gene ID" value="ENSBTAG00000018559.6"/>
</dbReference>
<evidence type="ECO:0000313" key="4">
    <source>
        <dbReference type="Proteomes" id="UP000009136"/>
    </source>
</evidence>
<protein>
    <submittedName>
        <fullName evidence="3">LYR motif containing 1</fullName>
    </submittedName>
</protein>
<dbReference type="InterPro" id="IPR043502">
    <property type="entry name" value="DNA/RNA_pol_sf"/>
</dbReference>
<dbReference type="FunCoup" id="A0A3Q1M4J9">
    <property type="interactions" value="31"/>
</dbReference>
<reference evidence="3" key="2">
    <citation type="submission" date="2025-08" db="UniProtKB">
        <authorList>
            <consortium name="Ensembl"/>
        </authorList>
    </citation>
    <scope>IDENTIFICATION</scope>
    <source>
        <strain evidence="3">Hereford</strain>
    </source>
</reference>
<dbReference type="VEuPathDB" id="HostDB:ENSBTAG00000049593"/>
<dbReference type="Gene3D" id="3.30.70.270">
    <property type="match status" value="1"/>
</dbReference>
<evidence type="ECO:0000259" key="2">
    <source>
        <dbReference type="PROSITE" id="PS50878"/>
    </source>
</evidence>
<proteinExistence type="inferred from homology"/>
<dbReference type="Pfam" id="PF05347">
    <property type="entry name" value="Complex1_LYR"/>
    <property type="match status" value="1"/>
</dbReference>
<keyword evidence="4" id="KW-1185">Reference proteome</keyword>
<evidence type="ECO:0000313" key="3">
    <source>
        <dbReference type="Ensembl" id="ENSBTAP00000065143.2"/>
    </source>
</evidence>